<reference evidence="3 4" key="1">
    <citation type="submission" date="2019-07" db="EMBL/GenBank/DDBJ databases">
        <title>Whole genome shotgun sequence of Myxococcus virescens NBRC 100334.</title>
        <authorList>
            <person name="Hosoyama A."/>
            <person name="Uohara A."/>
            <person name="Ohji S."/>
            <person name="Ichikawa N."/>
        </authorList>
    </citation>
    <scope>NUCLEOTIDE SEQUENCE [LARGE SCALE GENOMIC DNA]</scope>
    <source>
        <strain evidence="3 4">NBRC 100334</strain>
    </source>
</reference>
<feature type="transmembrane region" description="Helical" evidence="1">
    <location>
        <begin position="260"/>
        <end position="278"/>
    </location>
</feature>
<name>A0A511H6C6_9BACT</name>
<dbReference type="InterPro" id="IPR002656">
    <property type="entry name" value="Acyl_transf_3_dom"/>
</dbReference>
<sequence>MPPFPAPMSLHSAPTLQASLDSRRNNLDFLRFAAASCVLLSHAFPLGEGKGTVEPLESFTRGQFSLGRLGVAVFLIISGVLITRSWERTPDAARFIWARVLRIFPGLGAMLLLTVGVLGPAFTRLSLGDYFTAPDTALYLLGNFALNWPQWHLPGVFEANAYPHAVNGSLWTLKYEVGFYLLTLGLGLTGLLRKGMVIFGLVGAAVATFVTGRLGFWPELYLYFGGGVALYQWREHVRMSPWVAAACVVGWLITARLGYGCRIATGLLGGYVVLYLAFRPMGALADFGRRGDLSYGVYLYAFPVQQAVSTLLGGPTAWWVNAAVAFPCVLLLAALSWRWVEQPALRRKDRLPAWVRRLAASVTAVPKTPSRPAGPH</sequence>
<gene>
    <name evidence="3" type="primary">nodX</name>
    <name evidence="3" type="ORF">MVI01_08550</name>
</gene>
<dbReference type="GO" id="GO:0009103">
    <property type="term" value="P:lipopolysaccharide biosynthetic process"/>
    <property type="evidence" value="ECO:0007669"/>
    <property type="project" value="TreeGrafter"/>
</dbReference>
<dbReference type="PANTHER" id="PTHR23028:SF53">
    <property type="entry name" value="ACYL_TRANSF_3 DOMAIN-CONTAINING PROTEIN"/>
    <property type="match status" value="1"/>
</dbReference>
<evidence type="ECO:0000313" key="4">
    <source>
        <dbReference type="Proteomes" id="UP000321224"/>
    </source>
</evidence>
<dbReference type="RefSeq" id="WP_090485097.1">
    <property type="nucleotide sequence ID" value="NZ_BJVY01000003.1"/>
</dbReference>
<dbReference type="EMBL" id="BJVY01000003">
    <property type="protein sequence ID" value="GEL69071.1"/>
    <property type="molecule type" value="Genomic_DNA"/>
</dbReference>
<dbReference type="Proteomes" id="UP000321224">
    <property type="component" value="Unassembled WGS sequence"/>
</dbReference>
<feature type="transmembrane region" description="Helical" evidence="1">
    <location>
        <begin position="318"/>
        <end position="340"/>
    </location>
</feature>
<dbReference type="GO" id="GO:0016020">
    <property type="term" value="C:membrane"/>
    <property type="evidence" value="ECO:0007669"/>
    <property type="project" value="TreeGrafter"/>
</dbReference>
<feature type="transmembrane region" description="Helical" evidence="1">
    <location>
        <begin position="177"/>
        <end position="192"/>
    </location>
</feature>
<evidence type="ECO:0000256" key="1">
    <source>
        <dbReference type="SAM" id="Phobius"/>
    </source>
</evidence>
<keyword evidence="3" id="KW-0012">Acyltransferase</keyword>
<feature type="transmembrane region" description="Helical" evidence="1">
    <location>
        <begin position="66"/>
        <end position="83"/>
    </location>
</feature>
<comment type="caution">
    <text evidence="3">The sequence shown here is derived from an EMBL/GenBank/DDBJ whole genome shotgun (WGS) entry which is preliminary data.</text>
</comment>
<keyword evidence="1" id="KW-0812">Transmembrane</keyword>
<evidence type="ECO:0000313" key="3">
    <source>
        <dbReference type="EMBL" id="GEL69071.1"/>
    </source>
</evidence>
<feature type="transmembrane region" description="Helical" evidence="1">
    <location>
        <begin position="103"/>
        <end position="122"/>
    </location>
</feature>
<keyword evidence="1" id="KW-1133">Transmembrane helix</keyword>
<accession>A0A511H6C6</accession>
<proteinExistence type="predicted"/>
<dbReference type="Pfam" id="PF01757">
    <property type="entry name" value="Acyl_transf_3"/>
    <property type="match status" value="1"/>
</dbReference>
<dbReference type="AlphaFoldDB" id="A0A511H6C6"/>
<evidence type="ECO:0000259" key="2">
    <source>
        <dbReference type="Pfam" id="PF01757"/>
    </source>
</evidence>
<organism evidence="3 4">
    <name type="scientific">Myxococcus virescens</name>
    <dbReference type="NCBI Taxonomy" id="83456"/>
    <lineage>
        <taxon>Bacteria</taxon>
        <taxon>Pseudomonadati</taxon>
        <taxon>Myxococcota</taxon>
        <taxon>Myxococcia</taxon>
        <taxon>Myxococcales</taxon>
        <taxon>Cystobacterineae</taxon>
        <taxon>Myxococcaceae</taxon>
        <taxon>Myxococcus</taxon>
    </lineage>
</organism>
<dbReference type="PANTHER" id="PTHR23028">
    <property type="entry name" value="ACETYLTRANSFERASE"/>
    <property type="match status" value="1"/>
</dbReference>
<feature type="domain" description="Acyltransferase 3" evidence="2">
    <location>
        <begin position="25"/>
        <end position="337"/>
    </location>
</feature>
<protein>
    <submittedName>
        <fullName evidence="3">Acyltransferase</fullName>
    </submittedName>
</protein>
<feature type="transmembrane region" description="Helical" evidence="1">
    <location>
        <begin position="197"/>
        <end position="216"/>
    </location>
</feature>
<dbReference type="InterPro" id="IPR050879">
    <property type="entry name" value="Acyltransferase_3"/>
</dbReference>
<keyword evidence="3" id="KW-0808">Transferase</keyword>
<dbReference type="GO" id="GO:0016747">
    <property type="term" value="F:acyltransferase activity, transferring groups other than amino-acyl groups"/>
    <property type="evidence" value="ECO:0007669"/>
    <property type="project" value="InterPro"/>
</dbReference>
<keyword evidence="1" id="KW-0472">Membrane</keyword>
<feature type="transmembrane region" description="Helical" evidence="1">
    <location>
        <begin position="236"/>
        <end position="253"/>
    </location>
</feature>